<dbReference type="EMBL" id="UOEI01000641">
    <property type="protein sequence ID" value="VAW08810.1"/>
    <property type="molecule type" value="Genomic_DNA"/>
</dbReference>
<dbReference type="SUPFAM" id="SSF53790">
    <property type="entry name" value="Tetrapyrrole methylase"/>
    <property type="match status" value="1"/>
</dbReference>
<dbReference type="PROSITE" id="PS00839">
    <property type="entry name" value="SUMT_1"/>
    <property type="match status" value="1"/>
</dbReference>
<dbReference type="InterPro" id="IPR050161">
    <property type="entry name" value="Siro_Cobalamin_biosynth"/>
</dbReference>
<dbReference type="PANTHER" id="PTHR45790:SF3">
    <property type="entry name" value="S-ADENOSYL-L-METHIONINE-DEPENDENT UROPORPHYRINOGEN III METHYLTRANSFERASE, CHLOROPLASTIC"/>
    <property type="match status" value="1"/>
</dbReference>
<dbReference type="InterPro" id="IPR003043">
    <property type="entry name" value="Uropor_MeTrfase_CS"/>
</dbReference>
<dbReference type="InterPro" id="IPR035996">
    <property type="entry name" value="4pyrrol_Methylase_sf"/>
</dbReference>
<dbReference type="PROSITE" id="PS00840">
    <property type="entry name" value="SUMT_2"/>
    <property type="match status" value="1"/>
</dbReference>
<accession>A0A3B0SWD3</accession>
<feature type="domain" description="Tetrapyrrole methylase" evidence="6">
    <location>
        <begin position="4"/>
        <end position="211"/>
    </location>
</feature>
<dbReference type="Gene3D" id="3.40.1010.10">
    <property type="entry name" value="Cobalt-precorrin-4 Transmethylase, Domain 1"/>
    <property type="match status" value="1"/>
</dbReference>
<keyword evidence="4" id="KW-0949">S-adenosyl-L-methionine</keyword>
<dbReference type="InterPro" id="IPR014776">
    <property type="entry name" value="4pyrrole_Mease_sub2"/>
</dbReference>
<dbReference type="InterPro" id="IPR014777">
    <property type="entry name" value="4pyrrole_Mease_sub1"/>
</dbReference>
<evidence type="ECO:0000256" key="5">
    <source>
        <dbReference type="ARBA" id="ARBA00023244"/>
    </source>
</evidence>
<evidence type="ECO:0000256" key="4">
    <source>
        <dbReference type="ARBA" id="ARBA00022691"/>
    </source>
</evidence>
<evidence type="ECO:0000259" key="6">
    <source>
        <dbReference type="Pfam" id="PF00590"/>
    </source>
</evidence>
<protein>
    <recommendedName>
        <fullName evidence="1">uroporphyrinogen-III C-methyltransferase</fullName>
        <ecNumber evidence="1">2.1.1.107</ecNumber>
    </recommendedName>
</protein>
<evidence type="ECO:0000256" key="1">
    <source>
        <dbReference type="ARBA" id="ARBA00012162"/>
    </source>
</evidence>
<dbReference type="AlphaFoldDB" id="A0A3B0SWD3"/>
<keyword evidence="5" id="KW-0627">Porphyrin biosynthesis</keyword>
<dbReference type="Pfam" id="PF00590">
    <property type="entry name" value="TP_methylase"/>
    <property type="match status" value="1"/>
</dbReference>
<dbReference type="GO" id="GO:0019354">
    <property type="term" value="P:siroheme biosynthetic process"/>
    <property type="evidence" value="ECO:0007669"/>
    <property type="project" value="InterPro"/>
</dbReference>
<dbReference type="GO" id="GO:0032259">
    <property type="term" value="P:methylation"/>
    <property type="evidence" value="ECO:0007669"/>
    <property type="project" value="UniProtKB-KW"/>
</dbReference>
<evidence type="ECO:0000256" key="3">
    <source>
        <dbReference type="ARBA" id="ARBA00022679"/>
    </source>
</evidence>
<dbReference type="GO" id="GO:0004851">
    <property type="term" value="F:uroporphyrin-III C-methyltransferase activity"/>
    <property type="evidence" value="ECO:0007669"/>
    <property type="project" value="UniProtKB-EC"/>
</dbReference>
<dbReference type="NCBIfam" id="NF004790">
    <property type="entry name" value="PRK06136.1"/>
    <property type="match status" value="1"/>
</dbReference>
<dbReference type="FunFam" id="3.40.1010.10:FF:000001">
    <property type="entry name" value="Siroheme synthase"/>
    <property type="match status" value="1"/>
</dbReference>
<reference evidence="7" key="1">
    <citation type="submission" date="2018-06" db="EMBL/GenBank/DDBJ databases">
        <authorList>
            <person name="Zhirakovskaya E."/>
        </authorList>
    </citation>
    <scope>NUCLEOTIDE SEQUENCE</scope>
</reference>
<dbReference type="Gene3D" id="3.30.950.10">
    <property type="entry name" value="Methyltransferase, Cobalt-precorrin-4 Transmethylase, Domain 2"/>
    <property type="match status" value="1"/>
</dbReference>
<keyword evidence="2 7" id="KW-0489">Methyltransferase</keyword>
<evidence type="ECO:0000256" key="2">
    <source>
        <dbReference type="ARBA" id="ARBA00022603"/>
    </source>
</evidence>
<evidence type="ECO:0000313" key="7">
    <source>
        <dbReference type="EMBL" id="VAW08810.1"/>
    </source>
</evidence>
<organism evidence="7">
    <name type="scientific">hydrothermal vent metagenome</name>
    <dbReference type="NCBI Taxonomy" id="652676"/>
    <lineage>
        <taxon>unclassified sequences</taxon>
        <taxon>metagenomes</taxon>
        <taxon>ecological metagenomes</taxon>
    </lineage>
</organism>
<gene>
    <name evidence="7" type="ORF">MNBD_ACTINO01-1932</name>
</gene>
<dbReference type="NCBIfam" id="TIGR01469">
    <property type="entry name" value="cobA_cysG_Cterm"/>
    <property type="match status" value="1"/>
</dbReference>
<dbReference type="PANTHER" id="PTHR45790">
    <property type="entry name" value="SIROHEME SYNTHASE-RELATED"/>
    <property type="match status" value="1"/>
</dbReference>
<dbReference type="EC" id="2.1.1.107" evidence="1"/>
<sequence>MTGTVYLVGAGPGDPELLTVKAQRLLVGADAVFHDHLVSDDVLRLARSGTEVVDVGKRPGGAATCQDMINELLVEAANRHDVVVRLKGGDPLIFGRGAEEADHLRARDIAVEIVPGITSALGLLTIAGVAVTSRGVAAGFAVVTGRRAIGDTDWSRYARIDTLVILMGVGNRADIAASLIAVGRSGTEPTMFIERGSMNSERRVRATLTEVARGGTVISSPAVWVVGEVTRDTIECLAKT</sequence>
<proteinExistence type="predicted"/>
<dbReference type="InterPro" id="IPR006366">
    <property type="entry name" value="CobA/CysG_C"/>
</dbReference>
<dbReference type="InterPro" id="IPR000878">
    <property type="entry name" value="4pyrrol_Mease"/>
</dbReference>
<dbReference type="CDD" id="cd11642">
    <property type="entry name" value="SUMT"/>
    <property type="match status" value="1"/>
</dbReference>
<keyword evidence="3 7" id="KW-0808">Transferase</keyword>
<name>A0A3B0SWD3_9ZZZZ</name>